<dbReference type="InterPro" id="IPR009078">
    <property type="entry name" value="Ferritin-like_SF"/>
</dbReference>
<dbReference type="EMBL" id="JBHTCM010000016">
    <property type="protein sequence ID" value="MFC7334467.1"/>
    <property type="molecule type" value="Genomic_DNA"/>
</dbReference>
<dbReference type="PANTHER" id="PTHR42782:SF4">
    <property type="entry name" value="DUF455 DOMAIN-CONTAINING PROTEIN"/>
    <property type="match status" value="1"/>
</dbReference>
<dbReference type="Pfam" id="PF04305">
    <property type="entry name" value="DUF455"/>
    <property type="match status" value="1"/>
</dbReference>
<dbReference type="InterPro" id="IPR007402">
    <property type="entry name" value="DUF455"/>
</dbReference>
<proteinExistence type="predicted"/>
<protein>
    <submittedName>
        <fullName evidence="2">Ferritin-like domain-containing protein</fullName>
    </submittedName>
</protein>
<comment type="caution">
    <text evidence="2">The sequence shown here is derived from an EMBL/GenBank/DDBJ whole genome shotgun (WGS) entry which is preliminary data.</text>
</comment>
<dbReference type="PANTHER" id="PTHR42782">
    <property type="entry name" value="SI:CH73-314G15.3"/>
    <property type="match status" value="1"/>
</dbReference>
<reference evidence="3" key="1">
    <citation type="journal article" date="2019" name="Int. J. Syst. Evol. Microbiol.">
        <title>The Global Catalogue of Microorganisms (GCM) 10K type strain sequencing project: providing services to taxonomists for standard genome sequencing and annotation.</title>
        <authorList>
            <consortium name="The Broad Institute Genomics Platform"/>
            <consortium name="The Broad Institute Genome Sequencing Center for Infectious Disease"/>
            <person name="Wu L."/>
            <person name="Ma J."/>
        </authorList>
    </citation>
    <scope>NUCLEOTIDE SEQUENCE [LARGE SCALE GENOMIC DNA]</scope>
    <source>
        <strain evidence="3">CGMCC 1.16275</strain>
    </source>
</reference>
<feature type="region of interest" description="Disordered" evidence="1">
    <location>
        <begin position="43"/>
        <end position="69"/>
    </location>
</feature>
<sequence length="274" mass="29819">MTDDLPETLCDAALRVLTVSAPAEKVRLTRRFAAAWREGRIGTLGSAPPPARPARPERPVLLPPREMPPRRKAQSVAGRIALLHALAHIELNAIDLAWDIVARFHALPDGSPLPRSFRDDWVGVADDEAKHHALLAERLAALGAAYGDLPAHDGLWQAAEATAGDLPARLAIVPMVLEARGLDVTPAMVESLRRAGDDASADVLRIIHDEEIGHVAAGRRWFGACAAALGRDPQAFWQELVRRQFGAGLKRPFNKPSRTRADFPADWYEPLAAD</sequence>
<dbReference type="PIRSF" id="PIRSF012318">
    <property type="entry name" value="UCP012318"/>
    <property type="match status" value="1"/>
</dbReference>
<evidence type="ECO:0000313" key="3">
    <source>
        <dbReference type="Proteomes" id="UP001596456"/>
    </source>
</evidence>
<gene>
    <name evidence="2" type="ORF">ACFQPS_14960</name>
</gene>
<dbReference type="Proteomes" id="UP001596456">
    <property type="component" value="Unassembled WGS sequence"/>
</dbReference>
<accession>A0ABW2KWZ0</accession>
<keyword evidence="3" id="KW-1185">Reference proteome</keyword>
<dbReference type="RefSeq" id="WP_377360025.1">
    <property type="nucleotide sequence ID" value="NZ_JBHTCM010000016.1"/>
</dbReference>
<name>A0ABW2KWZ0_9PROT</name>
<evidence type="ECO:0000313" key="2">
    <source>
        <dbReference type="EMBL" id="MFC7334467.1"/>
    </source>
</evidence>
<dbReference type="CDD" id="cd00657">
    <property type="entry name" value="Ferritin_like"/>
    <property type="match status" value="1"/>
</dbReference>
<evidence type="ECO:0000256" key="1">
    <source>
        <dbReference type="SAM" id="MobiDB-lite"/>
    </source>
</evidence>
<organism evidence="2 3">
    <name type="scientific">Rhodocista pekingensis</name>
    <dbReference type="NCBI Taxonomy" id="201185"/>
    <lineage>
        <taxon>Bacteria</taxon>
        <taxon>Pseudomonadati</taxon>
        <taxon>Pseudomonadota</taxon>
        <taxon>Alphaproteobacteria</taxon>
        <taxon>Rhodospirillales</taxon>
        <taxon>Azospirillaceae</taxon>
        <taxon>Rhodocista</taxon>
    </lineage>
</organism>
<dbReference type="SUPFAM" id="SSF47240">
    <property type="entry name" value="Ferritin-like"/>
    <property type="match status" value="1"/>
</dbReference>
<dbReference type="InterPro" id="IPR011197">
    <property type="entry name" value="UCP012318"/>
</dbReference>